<feature type="domain" description="DUF5916" evidence="1">
    <location>
        <begin position="5"/>
        <end position="125"/>
    </location>
</feature>
<name>A0A382ZT44_9ZZZZ</name>
<gene>
    <name evidence="2" type="ORF">METZ01_LOCUS451273</name>
</gene>
<dbReference type="EMBL" id="UINC01186272">
    <property type="protein sequence ID" value="SVD98419.1"/>
    <property type="molecule type" value="Genomic_DNA"/>
</dbReference>
<dbReference type="AlphaFoldDB" id="A0A382ZT44"/>
<feature type="non-terminal residue" evidence="2">
    <location>
        <position position="255"/>
    </location>
</feature>
<protein>
    <recommendedName>
        <fullName evidence="1">DUF5916 domain-containing protein</fullName>
    </recommendedName>
</protein>
<reference evidence="2" key="1">
    <citation type="submission" date="2018-05" db="EMBL/GenBank/DDBJ databases">
        <authorList>
            <person name="Lanie J.A."/>
            <person name="Ng W.-L."/>
            <person name="Kazmierczak K.M."/>
            <person name="Andrzejewski T.M."/>
            <person name="Davidsen T.M."/>
            <person name="Wayne K.J."/>
            <person name="Tettelin H."/>
            <person name="Glass J.I."/>
            <person name="Rusch D."/>
            <person name="Podicherti R."/>
            <person name="Tsui H.-C.T."/>
            <person name="Winkler M.E."/>
        </authorList>
    </citation>
    <scope>NUCLEOTIDE SEQUENCE</scope>
</reference>
<evidence type="ECO:0000259" key="1">
    <source>
        <dbReference type="Pfam" id="PF19313"/>
    </source>
</evidence>
<proteinExistence type="predicted"/>
<organism evidence="2">
    <name type="scientific">marine metagenome</name>
    <dbReference type="NCBI Taxonomy" id="408172"/>
    <lineage>
        <taxon>unclassified sequences</taxon>
        <taxon>metagenomes</taxon>
        <taxon>ecological metagenomes</taxon>
    </lineage>
</organism>
<dbReference type="Pfam" id="PF19313">
    <property type="entry name" value="DUF5916"/>
    <property type="match status" value="1"/>
</dbReference>
<sequence length="255" mass="28817">MGIDVMPFLASSYTNEREKKQEDFDFDGGIDLRYRVNSSITTQLSVNTDFADVEADHRQYNFSRFNESFPEKRAFFLEDAGIFDFPSSGGVSPYYSRKIGLDKDSNGSFHVMPIHLATKITGRTKDYNFGLMDVLLEGDDHPRNVFVGRGRKNLTEDSTVGLISTWGDPRSDATSFSLGADYKYQTSEFLEKHNFSTTAWILGSYSEADDHPGMEGAYGVNSTFWKREVLLYGSYAEVGDNFNPALGYVSRDDFR</sequence>
<evidence type="ECO:0000313" key="2">
    <source>
        <dbReference type="EMBL" id="SVD98419.1"/>
    </source>
</evidence>
<accession>A0A382ZT44</accession>
<dbReference type="InterPro" id="IPR045670">
    <property type="entry name" value="DUF5916"/>
</dbReference>